<protein>
    <submittedName>
        <fullName evidence="2">Uncharacterized protein</fullName>
    </submittedName>
</protein>
<feature type="compositionally biased region" description="Polar residues" evidence="1">
    <location>
        <begin position="1"/>
        <end position="10"/>
    </location>
</feature>
<dbReference type="Proteomes" id="UP000070501">
    <property type="component" value="Unassembled WGS sequence"/>
</dbReference>
<accession>A0A136JK47</accession>
<gene>
    <name evidence="2" type="ORF">Micbo1qcDRAFT_8389</name>
</gene>
<feature type="region of interest" description="Disordered" evidence="1">
    <location>
        <begin position="1"/>
        <end position="49"/>
    </location>
</feature>
<organism evidence="2 3">
    <name type="scientific">Microdochium bolleyi</name>
    <dbReference type="NCBI Taxonomy" id="196109"/>
    <lineage>
        <taxon>Eukaryota</taxon>
        <taxon>Fungi</taxon>
        <taxon>Dikarya</taxon>
        <taxon>Ascomycota</taxon>
        <taxon>Pezizomycotina</taxon>
        <taxon>Sordariomycetes</taxon>
        <taxon>Xylariomycetidae</taxon>
        <taxon>Xylariales</taxon>
        <taxon>Microdochiaceae</taxon>
        <taxon>Microdochium</taxon>
    </lineage>
</organism>
<sequence>MRPSFITQARRQADQRDGEEEDMERGRVRGRGRRWGGRGRSVSRRAGYADRHDDRHGFAAVAGGMRSGSCSAVAGGAESKAEMAQYHVWILSAPCFPCFSHGHGRKCRAGCGVGRQVYPLSLSWPFNSRRTWRELARQVVGQARQRGGKTCVHRWDGLRHVGWPSLVAAMIPVEKISCWQSQRWQGLSRNPPR</sequence>
<dbReference type="AlphaFoldDB" id="A0A136JK47"/>
<proteinExistence type="predicted"/>
<evidence type="ECO:0000313" key="2">
    <source>
        <dbReference type="EMBL" id="KXJ97525.1"/>
    </source>
</evidence>
<evidence type="ECO:0000313" key="3">
    <source>
        <dbReference type="Proteomes" id="UP000070501"/>
    </source>
</evidence>
<evidence type="ECO:0000256" key="1">
    <source>
        <dbReference type="SAM" id="MobiDB-lite"/>
    </source>
</evidence>
<reference evidence="3" key="1">
    <citation type="submission" date="2016-02" db="EMBL/GenBank/DDBJ databases">
        <title>Draft genome sequence of Microdochium bolleyi, a fungal endophyte of beachgrass.</title>
        <authorList>
            <consortium name="DOE Joint Genome Institute"/>
            <person name="David A.S."/>
            <person name="May G."/>
            <person name="Haridas S."/>
            <person name="Lim J."/>
            <person name="Wang M."/>
            <person name="Labutti K."/>
            <person name="Lipzen A."/>
            <person name="Barry K."/>
            <person name="Grigoriev I.V."/>
        </authorList>
    </citation>
    <scope>NUCLEOTIDE SEQUENCE [LARGE SCALE GENOMIC DNA]</scope>
    <source>
        <strain evidence="3">J235TASD1</strain>
    </source>
</reference>
<dbReference type="InParanoid" id="A0A136JK47"/>
<feature type="compositionally biased region" description="Basic residues" evidence="1">
    <location>
        <begin position="28"/>
        <end position="43"/>
    </location>
</feature>
<name>A0A136JK47_9PEZI</name>
<keyword evidence="3" id="KW-1185">Reference proteome</keyword>
<dbReference type="EMBL" id="KQ964245">
    <property type="protein sequence ID" value="KXJ97525.1"/>
    <property type="molecule type" value="Genomic_DNA"/>
</dbReference>